<evidence type="ECO:0000313" key="1">
    <source>
        <dbReference type="EMBL" id="TEB22610.1"/>
    </source>
</evidence>
<accession>A0A4Y7SL68</accession>
<protein>
    <submittedName>
        <fullName evidence="1">Uncharacterized protein</fullName>
    </submittedName>
</protein>
<proteinExistence type="predicted"/>
<dbReference type="AlphaFoldDB" id="A0A4Y7SL68"/>
<name>A0A4Y7SL68_COPMI</name>
<gene>
    <name evidence="1" type="ORF">FA13DRAFT_1798700</name>
</gene>
<keyword evidence="2" id="KW-1185">Reference proteome</keyword>
<comment type="caution">
    <text evidence="1">The sequence shown here is derived from an EMBL/GenBank/DDBJ whole genome shotgun (WGS) entry which is preliminary data.</text>
</comment>
<sequence>MLPGCGLCTIPVTFADCVNYALPTLLPCGHVYSLNCAFQLVDDHLPCPKACRDGEVITSEVLDRLELLVGISTSPRGEIAVTRAASAACHKRMAYQLETASLLSGSRDRGPTMIQQVSRLRSQFDLYGILANNLREKAIAASHSHQALASASKDGAHLSNKLSQLQNLTRCLDQTC</sequence>
<organism evidence="1 2">
    <name type="scientific">Coprinellus micaceus</name>
    <name type="common">Glistening ink-cap mushroom</name>
    <name type="synonym">Coprinus micaceus</name>
    <dbReference type="NCBI Taxonomy" id="71717"/>
    <lineage>
        <taxon>Eukaryota</taxon>
        <taxon>Fungi</taxon>
        <taxon>Dikarya</taxon>
        <taxon>Basidiomycota</taxon>
        <taxon>Agaricomycotina</taxon>
        <taxon>Agaricomycetes</taxon>
        <taxon>Agaricomycetidae</taxon>
        <taxon>Agaricales</taxon>
        <taxon>Agaricineae</taxon>
        <taxon>Psathyrellaceae</taxon>
        <taxon>Coprinellus</taxon>
    </lineage>
</organism>
<reference evidence="1 2" key="1">
    <citation type="journal article" date="2019" name="Nat. Ecol. Evol.">
        <title>Megaphylogeny resolves global patterns of mushroom evolution.</title>
        <authorList>
            <person name="Varga T."/>
            <person name="Krizsan K."/>
            <person name="Foldi C."/>
            <person name="Dima B."/>
            <person name="Sanchez-Garcia M."/>
            <person name="Sanchez-Ramirez S."/>
            <person name="Szollosi G.J."/>
            <person name="Szarkandi J.G."/>
            <person name="Papp V."/>
            <person name="Albert L."/>
            <person name="Andreopoulos W."/>
            <person name="Angelini C."/>
            <person name="Antonin V."/>
            <person name="Barry K.W."/>
            <person name="Bougher N.L."/>
            <person name="Buchanan P."/>
            <person name="Buyck B."/>
            <person name="Bense V."/>
            <person name="Catcheside P."/>
            <person name="Chovatia M."/>
            <person name="Cooper J."/>
            <person name="Damon W."/>
            <person name="Desjardin D."/>
            <person name="Finy P."/>
            <person name="Geml J."/>
            <person name="Haridas S."/>
            <person name="Hughes K."/>
            <person name="Justo A."/>
            <person name="Karasinski D."/>
            <person name="Kautmanova I."/>
            <person name="Kiss B."/>
            <person name="Kocsube S."/>
            <person name="Kotiranta H."/>
            <person name="LaButti K.M."/>
            <person name="Lechner B.E."/>
            <person name="Liimatainen K."/>
            <person name="Lipzen A."/>
            <person name="Lukacs Z."/>
            <person name="Mihaltcheva S."/>
            <person name="Morgado L.N."/>
            <person name="Niskanen T."/>
            <person name="Noordeloos M.E."/>
            <person name="Ohm R.A."/>
            <person name="Ortiz-Santana B."/>
            <person name="Ovrebo C."/>
            <person name="Racz N."/>
            <person name="Riley R."/>
            <person name="Savchenko A."/>
            <person name="Shiryaev A."/>
            <person name="Soop K."/>
            <person name="Spirin V."/>
            <person name="Szebenyi C."/>
            <person name="Tomsovsky M."/>
            <person name="Tulloss R.E."/>
            <person name="Uehling J."/>
            <person name="Grigoriev I.V."/>
            <person name="Vagvolgyi C."/>
            <person name="Papp T."/>
            <person name="Martin F.M."/>
            <person name="Miettinen O."/>
            <person name="Hibbett D.S."/>
            <person name="Nagy L.G."/>
        </authorList>
    </citation>
    <scope>NUCLEOTIDE SEQUENCE [LARGE SCALE GENOMIC DNA]</scope>
    <source>
        <strain evidence="1 2">FP101781</strain>
    </source>
</reference>
<evidence type="ECO:0000313" key="2">
    <source>
        <dbReference type="Proteomes" id="UP000298030"/>
    </source>
</evidence>
<dbReference type="Proteomes" id="UP000298030">
    <property type="component" value="Unassembled WGS sequence"/>
</dbReference>
<dbReference type="EMBL" id="QPFP01000088">
    <property type="protein sequence ID" value="TEB22610.1"/>
    <property type="molecule type" value="Genomic_DNA"/>
</dbReference>